<reference evidence="2" key="2">
    <citation type="submission" date="2015-06" db="UniProtKB">
        <authorList>
            <consortium name="EnsemblPlants"/>
        </authorList>
    </citation>
    <scope>IDENTIFICATION</scope>
    <source>
        <strain evidence="2">DM1-3 516 R44</strain>
    </source>
</reference>
<dbReference type="Gramene" id="PGSC0003DMT400084888">
    <property type="protein sequence ID" value="PGSC0003DMT400084888"/>
    <property type="gene ID" value="PGSC0003DMG400034459"/>
</dbReference>
<proteinExistence type="predicted"/>
<dbReference type="AlphaFoldDB" id="M1D8A2"/>
<protein>
    <submittedName>
        <fullName evidence="2">Uncharacterized protein</fullName>
    </submittedName>
</protein>
<evidence type="ECO:0000256" key="1">
    <source>
        <dbReference type="SAM" id="Phobius"/>
    </source>
</evidence>
<dbReference type="EnsemblPlants" id="PGSC0003DMT400084888">
    <property type="protein sequence ID" value="PGSC0003DMT400084888"/>
    <property type="gene ID" value="PGSC0003DMG400034459"/>
</dbReference>
<keyword evidence="3" id="KW-1185">Reference proteome</keyword>
<evidence type="ECO:0000313" key="2">
    <source>
        <dbReference type="EnsemblPlants" id="PGSC0003DMT400084888"/>
    </source>
</evidence>
<evidence type="ECO:0000313" key="3">
    <source>
        <dbReference type="Proteomes" id="UP000011115"/>
    </source>
</evidence>
<name>M1D8A2_SOLTU</name>
<keyword evidence="1" id="KW-0472">Membrane</keyword>
<sequence>MCCEEPFGAISRDRRVDRRSAVWSIPSPFCFDLQHLQVLKLWVIWLCIAELFGDSPTDFSFRAWHTRTLGETMAVRRLTQWVRRSSSLVFFVLSAALFVFSQYCPCFVPQSKYLKFKDLHQLLAQNMHLRTLNILK</sequence>
<organism evidence="2 3">
    <name type="scientific">Solanum tuberosum</name>
    <name type="common">Potato</name>
    <dbReference type="NCBI Taxonomy" id="4113"/>
    <lineage>
        <taxon>Eukaryota</taxon>
        <taxon>Viridiplantae</taxon>
        <taxon>Streptophyta</taxon>
        <taxon>Embryophyta</taxon>
        <taxon>Tracheophyta</taxon>
        <taxon>Spermatophyta</taxon>
        <taxon>Magnoliopsida</taxon>
        <taxon>eudicotyledons</taxon>
        <taxon>Gunneridae</taxon>
        <taxon>Pentapetalae</taxon>
        <taxon>asterids</taxon>
        <taxon>lamiids</taxon>
        <taxon>Solanales</taxon>
        <taxon>Solanaceae</taxon>
        <taxon>Solanoideae</taxon>
        <taxon>Solaneae</taxon>
        <taxon>Solanum</taxon>
    </lineage>
</organism>
<accession>M1D8A2</accession>
<reference evidence="3" key="1">
    <citation type="journal article" date="2011" name="Nature">
        <title>Genome sequence and analysis of the tuber crop potato.</title>
        <authorList>
            <consortium name="The Potato Genome Sequencing Consortium"/>
        </authorList>
    </citation>
    <scope>NUCLEOTIDE SEQUENCE [LARGE SCALE GENOMIC DNA]</scope>
    <source>
        <strain evidence="3">cv. DM1-3 516 R44</strain>
    </source>
</reference>
<dbReference type="Proteomes" id="UP000011115">
    <property type="component" value="Unassembled WGS sequence"/>
</dbReference>
<dbReference type="InParanoid" id="M1D8A2"/>
<keyword evidence="1" id="KW-1133">Transmembrane helix</keyword>
<feature type="transmembrane region" description="Helical" evidence="1">
    <location>
        <begin position="86"/>
        <end position="103"/>
    </location>
</feature>
<dbReference type="PaxDb" id="4113-PGSC0003DMT400084888"/>
<dbReference type="HOGENOM" id="CLU_162985_0_0_1"/>
<keyword evidence="1" id="KW-0812">Transmembrane</keyword>